<sequence length="57" mass="6846">MSALYTEAEFRIYTTFRVHEFHYIQSAEFRITLQVQSSGMHYITEGRVQDYTTFRST</sequence>
<comment type="caution">
    <text evidence="1">The sequence shown here is derived from an EMBL/GenBank/DDBJ whole genome shotgun (WGS) entry which is preliminary data.</text>
</comment>
<keyword evidence="2" id="KW-1185">Reference proteome</keyword>
<organism evidence="1 2">
    <name type="scientific">Staurois parvus</name>
    <dbReference type="NCBI Taxonomy" id="386267"/>
    <lineage>
        <taxon>Eukaryota</taxon>
        <taxon>Metazoa</taxon>
        <taxon>Chordata</taxon>
        <taxon>Craniata</taxon>
        <taxon>Vertebrata</taxon>
        <taxon>Euteleostomi</taxon>
        <taxon>Amphibia</taxon>
        <taxon>Batrachia</taxon>
        <taxon>Anura</taxon>
        <taxon>Neobatrachia</taxon>
        <taxon>Ranoidea</taxon>
        <taxon>Ranidae</taxon>
        <taxon>Staurois</taxon>
    </lineage>
</organism>
<accession>A0ABN9HE59</accession>
<proteinExistence type="predicted"/>
<dbReference type="EMBL" id="CATNWA010020726">
    <property type="protein sequence ID" value="CAI9619659.1"/>
    <property type="molecule type" value="Genomic_DNA"/>
</dbReference>
<evidence type="ECO:0000313" key="2">
    <source>
        <dbReference type="Proteomes" id="UP001162483"/>
    </source>
</evidence>
<gene>
    <name evidence="1" type="ORF">SPARVUS_LOCUS15871111</name>
</gene>
<evidence type="ECO:0000313" key="1">
    <source>
        <dbReference type="EMBL" id="CAI9619659.1"/>
    </source>
</evidence>
<protein>
    <submittedName>
        <fullName evidence="1">Uncharacterized protein</fullName>
    </submittedName>
</protein>
<reference evidence="1" key="1">
    <citation type="submission" date="2023-05" db="EMBL/GenBank/DDBJ databases">
        <authorList>
            <person name="Stuckert A."/>
        </authorList>
    </citation>
    <scope>NUCLEOTIDE SEQUENCE</scope>
</reference>
<dbReference type="Proteomes" id="UP001162483">
    <property type="component" value="Unassembled WGS sequence"/>
</dbReference>
<name>A0ABN9HE59_9NEOB</name>